<dbReference type="InterPro" id="IPR015425">
    <property type="entry name" value="FH2_Formin"/>
</dbReference>
<dbReference type="SUPFAM" id="SSF101447">
    <property type="entry name" value="Formin homology 2 domain (FH2 domain)"/>
    <property type="match status" value="1"/>
</dbReference>
<accession>A0A1C7NFR3</accession>
<feature type="region of interest" description="Disordered" evidence="1">
    <location>
        <begin position="462"/>
        <end position="518"/>
    </location>
</feature>
<dbReference type="EMBL" id="LUGH01000322">
    <property type="protein sequence ID" value="OBZ86184.1"/>
    <property type="molecule type" value="Genomic_DNA"/>
</dbReference>
<dbReference type="OrthoDB" id="1104827at2759"/>
<protein>
    <submittedName>
        <fullName evidence="3">Disheveled-associated activator of morphogenesis 1</fullName>
    </submittedName>
</protein>
<dbReference type="Gene3D" id="1.20.58.2220">
    <property type="entry name" value="Formin, FH2 domain"/>
    <property type="match status" value="1"/>
</dbReference>
<proteinExistence type="predicted"/>
<name>A0A1C7NFR3_9FUNG</name>
<comment type="caution">
    <text evidence="3">The sequence shown here is derived from an EMBL/GenBank/DDBJ whole genome shotgun (WGS) entry which is preliminary data.</text>
</comment>
<reference evidence="3 4" key="1">
    <citation type="submission" date="2016-03" db="EMBL/GenBank/DDBJ databases">
        <title>Choanephora cucurbitarum.</title>
        <authorList>
            <person name="Min B."/>
            <person name="Park H."/>
            <person name="Park J.-H."/>
            <person name="Shin H.-D."/>
            <person name="Choi I.-G."/>
        </authorList>
    </citation>
    <scope>NUCLEOTIDE SEQUENCE [LARGE SCALE GENOMIC DNA]</scope>
    <source>
        <strain evidence="3 4">KUS-F28377</strain>
    </source>
</reference>
<dbReference type="PANTHER" id="PTHR45725">
    <property type="entry name" value="FORMIN HOMOLOGY 2 FAMILY MEMBER"/>
    <property type="match status" value="1"/>
</dbReference>
<dbReference type="PANTHER" id="PTHR45725:SF1">
    <property type="entry name" value="DISHEVELLED ASSOCIATED ACTIVATOR OF MORPHOGENESIS, ISOFORM D"/>
    <property type="match status" value="1"/>
</dbReference>
<sequence length="518" mass="60275">MERLLNERGAFERIETLFPAKQNTFLEKKQLEMELNRKNDSVVRFLKKEKNKNINIAILPKIKQFGSYKKVIQHIQMMDDKLCTETFLINLTAYLPSRDDDLTLMQKYLKGPEEKCQELDYPEQFIIEMARMYRYETRLKYMLFRAQFWDRFEQIRKSLSIVLSASNSLRHSKPFRDLLFIILSLGNFMNASSTQGGAFGMKISSINKLMDTKASKDSNITLLHVLTGLVEREMPSILSFVDDLKDIPEAARVMASISEIVQQYSDLRQGLKQLEAELDEFWTPKSDAKKNEENETQEIEAVGQDNGQETHDYNDRFLAVMKEFKSSAVGRFEELGVLYVNVDVKWKDVMSFYGENPHTKRPDEFFGTIAYFLQSWKNAALEEQRRMRQKEIEERRLRELEERRRQALKARDSPFPPSSNSISSSSSEDEIEDRRLMDDLLEKLRSGETENKLQQRRVRQRLKKLKSNDESSFQNLSLDSLKTTLSRTLSSSSSASSGSIPAISAEDLLKSLQQEEDE</sequence>
<dbReference type="PROSITE" id="PS51444">
    <property type="entry name" value="FH2"/>
    <property type="match status" value="1"/>
</dbReference>
<evidence type="ECO:0000313" key="4">
    <source>
        <dbReference type="Proteomes" id="UP000093000"/>
    </source>
</evidence>
<keyword evidence="4" id="KW-1185">Reference proteome</keyword>
<dbReference type="AlphaFoldDB" id="A0A1C7NFR3"/>
<dbReference type="STRING" id="101091.A0A1C7NFR3"/>
<dbReference type="InterPro" id="IPR042201">
    <property type="entry name" value="FH2_Formin_sf"/>
</dbReference>
<dbReference type="SMART" id="SM00498">
    <property type="entry name" value="FH2"/>
    <property type="match status" value="1"/>
</dbReference>
<dbReference type="Proteomes" id="UP000093000">
    <property type="component" value="Unassembled WGS sequence"/>
</dbReference>
<dbReference type="InterPro" id="IPR051425">
    <property type="entry name" value="Formin_Homology"/>
</dbReference>
<evidence type="ECO:0000256" key="1">
    <source>
        <dbReference type="SAM" id="MobiDB-lite"/>
    </source>
</evidence>
<feature type="region of interest" description="Disordered" evidence="1">
    <location>
        <begin position="405"/>
        <end position="433"/>
    </location>
</feature>
<feature type="domain" description="FH2" evidence="2">
    <location>
        <begin position="1"/>
        <end position="402"/>
    </location>
</feature>
<dbReference type="InParanoid" id="A0A1C7NFR3"/>
<feature type="compositionally biased region" description="Low complexity" evidence="1">
    <location>
        <begin position="476"/>
        <end position="499"/>
    </location>
</feature>
<evidence type="ECO:0000313" key="3">
    <source>
        <dbReference type="EMBL" id="OBZ86184.1"/>
    </source>
</evidence>
<dbReference type="Pfam" id="PF02181">
    <property type="entry name" value="FH2"/>
    <property type="match status" value="1"/>
</dbReference>
<evidence type="ECO:0000259" key="2">
    <source>
        <dbReference type="PROSITE" id="PS51444"/>
    </source>
</evidence>
<organism evidence="3 4">
    <name type="scientific">Choanephora cucurbitarum</name>
    <dbReference type="NCBI Taxonomy" id="101091"/>
    <lineage>
        <taxon>Eukaryota</taxon>
        <taxon>Fungi</taxon>
        <taxon>Fungi incertae sedis</taxon>
        <taxon>Mucoromycota</taxon>
        <taxon>Mucoromycotina</taxon>
        <taxon>Mucoromycetes</taxon>
        <taxon>Mucorales</taxon>
        <taxon>Mucorineae</taxon>
        <taxon>Choanephoraceae</taxon>
        <taxon>Choanephoroideae</taxon>
        <taxon>Choanephora</taxon>
    </lineage>
</organism>
<gene>
    <name evidence="3" type="primary">Daam1</name>
    <name evidence="3" type="ORF">A0J61_05778</name>
</gene>